<evidence type="ECO:0008006" key="3">
    <source>
        <dbReference type="Google" id="ProtNLM"/>
    </source>
</evidence>
<comment type="caution">
    <text evidence="1">The sequence shown here is derived from an EMBL/GenBank/DDBJ whole genome shotgun (WGS) entry which is preliminary data.</text>
</comment>
<reference evidence="2" key="1">
    <citation type="submission" date="2018-09" db="EMBL/GenBank/DDBJ databases">
        <title>Draft Genome Sequence of Mediterraneibacter sp. KCTC 15684.</title>
        <authorList>
            <person name="Kim J.S."/>
            <person name="Han K.I."/>
            <person name="Suh M.K."/>
            <person name="Lee K.C."/>
            <person name="Eom M.K."/>
            <person name="Lee J.H."/>
            <person name="Park S.H."/>
            <person name="Kang S.W."/>
            <person name="Park J.E."/>
            <person name="Oh B.S."/>
            <person name="Yu S.Y."/>
            <person name="Choi S.H."/>
            <person name="Lee D.H."/>
            <person name="Yoon H."/>
            <person name="Kim B."/>
            <person name="Yang S.J."/>
            <person name="Lee J.S."/>
        </authorList>
    </citation>
    <scope>NUCLEOTIDE SEQUENCE [LARGE SCALE GENOMIC DNA]</scope>
    <source>
        <strain evidence="2">KCTC 15684</strain>
    </source>
</reference>
<evidence type="ECO:0000313" key="2">
    <source>
        <dbReference type="Proteomes" id="UP000265643"/>
    </source>
</evidence>
<organism evidence="1 2">
    <name type="scientific">Mediterraneibacter butyricigenes</name>
    <dbReference type="NCBI Taxonomy" id="2316025"/>
    <lineage>
        <taxon>Bacteria</taxon>
        <taxon>Bacillati</taxon>
        <taxon>Bacillota</taxon>
        <taxon>Clostridia</taxon>
        <taxon>Lachnospirales</taxon>
        <taxon>Lachnospiraceae</taxon>
        <taxon>Mediterraneibacter</taxon>
    </lineage>
</organism>
<name>A0A391P4E8_9FIRM</name>
<protein>
    <recommendedName>
        <fullName evidence="3">Ferrous iron transporter FeoA domain-containing protein</fullName>
    </recommendedName>
</protein>
<dbReference type="RefSeq" id="WP_117602260.1">
    <property type="nucleotide sequence ID" value="NZ_BHGK01000001.1"/>
</dbReference>
<dbReference type="Proteomes" id="UP000265643">
    <property type="component" value="Unassembled WGS sequence"/>
</dbReference>
<evidence type="ECO:0000313" key="1">
    <source>
        <dbReference type="EMBL" id="GCA65568.1"/>
    </source>
</evidence>
<accession>A0A391P4E8</accession>
<proteinExistence type="predicted"/>
<keyword evidence="2" id="KW-1185">Reference proteome</keyword>
<dbReference type="AlphaFoldDB" id="A0A391P4E8"/>
<gene>
    <name evidence="1" type="ORF">KGMB01110_00040</name>
</gene>
<dbReference type="EMBL" id="BHGK01000001">
    <property type="protein sequence ID" value="GCA65568.1"/>
    <property type="molecule type" value="Genomic_DNA"/>
</dbReference>
<sequence>MQALSTTVPGHSYTIKWMFGLPEVIDFIKNCQIEEGCLIHVLQKSSAGLIIKSRDHKLAISNDIADRIQV</sequence>